<dbReference type="PROSITE" id="PS50895">
    <property type="entry name" value="SURF1"/>
    <property type="match status" value="1"/>
</dbReference>
<dbReference type="Pfam" id="PF02104">
    <property type="entry name" value="SURF1"/>
    <property type="match status" value="1"/>
</dbReference>
<dbReference type="CDD" id="cd06662">
    <property type="entry name" value="SURF1"/>
    <property type="match status" value="1"/>
</dbReference>
<dbReference type="InterPro" id="IPR045214">
    <property type="entry name" value="Surf1/Surf4"/>
</dbReference>
<dbReference type="EMBL" id="CAFAAX010000010">
    <property type="protein sequence ID" value="CAB4804725.1"/>
    <property type="molecule type" value="Genomic_DNA"/>
</dbReference>
<comment type="subcellular location">
    <subcellularLocation>
        <location evidence="1">Membrane</location>
    </subcellularLocation>
</comment>
<dbReference type="InterPro" id="IPR002994">
    <property type="entry name" value="Surf1/Shy1"/>
</dbReference>
<gene>
    <name evidence="6" type="ORF">UFOPK3119_00181</name>
    <name evidence="7" type="ORF">UFOPK3861_00655</name>
</gene>
<dbReference type="PANTHER" id="PTHR23427">
    <property type="entry name" value="SURFEIT LOCUS PROTEIN"/>
    <property type="match status" value="1"/>
</dbReference>
<dbReference type="GO" id="GO:0016020">
    <property type="term" value="C:membrane"/>
    <property type="evidence" value="ECO:0007669"/>
    <property type="project" value="UniProtKB-SubCell"/>
</dbReference>
<evidence type="ECO:0000256" key="4">
    <source>
        <dbReference type="ARBA" id="ARBA00023136"/>
    </source>
</evidence>
<reference evidence="6" key="1">
    <citation type="submission" date="2020-05" db="EMBL/GenBank/DDBJ databases">
        <authorList>
            <person name="Chiriac C."/>
            <person name="Salcher M."/>
            <person name="Ghai R."/>
            <person name="Kavagutti S V."/>
        </authorList>
    </citation>
    <scope>NUCLEOTIDE SEQUENCE</scope>
</reference>
<evidence type="ECO:0000256" key="2">
    <source>
        <dbReference type="ARBA" id="ARBA00022692"/>
    </source>
</evidence>
<evidence type="ECO:0000313" key="6">
    <source>
        <dbReference type="EMBL" id="CAB4804725.1"/>
    </source>
</evidence>
<dbReference type="EMBL" id="CAFBNQ010000059">
    <property type="protein sequence ID" value="CAB4958827.1"/>
    <property type="molecule type" value="Genomic_DNA"/>
</dbReference>
<feature type="transmembrane region" description="Helical" evidence="5">
    <location>
        <begin position="211"/>
        <end position="231"/>
    </location>
</feature>
<keyword evidence="4 5" id="KW-0472">Membrane</keyword>
<dbReference type="PANTHER" id="PTHR23427:SF2">
    <property type="entry name" value="SURFEIT LOCUS PROTEIN 1"/>
    <property type="match status" value="1"/>
</dbReference>
<evidence type="ECO:0000256" key="1">
    <source>
        <dbReference type="ARBA" id="ARBA00004370"/>
    </source>
</evidence>
<evidence type="ECO:0000313" key="7">
    <source>
        <dbReference type="EMBL" id="CAB4958827.1"/>
    </source>
</evidence>
<name>A0A6J6Y8L8_9ZZZZ</name>
<keyword evidence="2 5" id="KW-0812">Transmembrane</keyword>
<dbReference type="PROSITE" id="PS51257">
    <property type="entry name" value="PROKAR_LIPOPROTEIN"/>
    <property type="match status" value="1"/>
</dbReference>
<evidence type="ECO:0000256" key="5">
    <source>
        <dbReference type="SAM" id="Phobius"/>
    </source>
</evidence>
<protein>
    <submittedName>
        <fullName evidence="6">Unannotated protein</fullName>
    </submittedName>
</protein>
<sequence>MSELGKPIKEPRSILKTLIALILIAGCLWASQWQFQRGIDRQDRNAIIESQLQLPAIELSETNDDFSKVEWRTVTAQGTFDSQKQILLKNRYFEGVYGYEVLTRFTSSDGRSFWVDRGWVKAGKDATTAPIVSAPPTEEVSIKARLRLDRSLPQGAFFALPSSGGGMISKLNAQTDSKSEGFYLDLLSGSVESLTPEVPAQVPELSDGPHLAYALQWIFFAGLVIYGRILIRRGQILTSKEF</sequence>
<proteinExistence type="predicted"/>
<accession>A0A6J6Y8L8</accession>
<dbReference type="AlphaFoldDB" id="A0A6J6Y8L8"/>
<evidence type="ECO:0000256" key="3">
    <source>
        <dbReference type="ARBA" id="ARBA00022989"/>
    </source>
</evidence>
<organism evidence="6">
    <name type="scientific">freshwater metagenome</name>
    <dbReference type="NCBI Taxonomy" id="449393"/>
    <lineage>
        <taxon>unclassified sequences</taxon>
        <taxon>metagenomes</taxon>
        <taxon>ecological metagenomes</taxon>
    </lineage>
</organism>
<keyword evidence="3 5" id="KW-1133">Transmembrane helix</keyword>